<evidence type="ECO:0000313" key="3">
    <source>
        <dbReference type="EMBL" id="PAA11332.1"/>
    </source>
</evidence>
<dbReference type="AlphaFoldDB" id="A0A267AHX3"/>
<reference evidence="3 4" key="1">
    <citation type="submission" date="2017-08" db="EMBL/GenBank/DDBJ databases">
        <title>Genomic and metabolic characterisation of spoilage-associated Pseudomonas species.</title>
        <authorList>
            <person name="Stanborough T."/>
            <person name="Fegan N."/>
            <person name="Powell S.M."/>
            <person name="Singh T."/>
            <person name="Tamplin M.L."/>
            <person name="Chandry P.S."/>
        </authorList>
    </citation>
    <scope>NUCLEOTIDE SEQUENCE [LARGE SCALE GENOMIC DNA]</scope>
    <source>
        <strain evidence="3 4">F1801</strain>
    </source>
</reference>
<protein>
    <submittedName>
        <fullName evidence="3">Uncharacterized protein</fullName>
    </submittedName>
</protein>
<dbReference type="RefSeq" id="WP_095036963.1">
    <property type="nucleotide sequence ID" value="NZ_NQKQ01000012.1"/>
</dbReference>
<dbReference type="OrthoDB" id="9972221at2"/>
<comment type="caution">
    <text evidence="3">The sequence shown here is derived from an EMBL/GenBank/DDBJ whole genome shotgun (WGS) entry which is preliminary data.</text>
</comment>
<evidence type="ECO:0000256" key="2">
    <source>
        <dbReference type="SAM" id="SignalP"/>
    </source>
</evidence>
<dbReference type="EMBL" id="NQKQ01000012">
    <property type="protein sequence ID" value="PAA11332.1"/>
    <property type="molecule type" value="Genomic_DNA"/>
</dbReference>
<evidence type="ECO:0000256" key="1">
    <source>
        <dbReference type="SAM" id="Coils"/>
    </source>
</evidence>
<accession>A0A267AHX3</accession>
<sequence>MKNLVLFTALLAPAAAIAEVCDMTEFKKIDQHYIAAAPDCIASRDYSSVSCARIEEMTLDIFQASASIKAIGCEDAPYEEDPRLEPLRKQVLALENAERQAQKLEEEKKAKVVLKFDNGSEACARLMKDIGQKYDVTDLKLLVNRADMSALYPIMPCTYEAIRPTVYGNTRVIIEAVLNLSNNRYQIKIH</sequence>
<keyword evidence="2" id="KW-0732">Signal</keyword>
<evidence type="ECO:0000313" key="4">
    <source>
        <dbReference type="Proteomes" id="UP000215861"/>
    </source>
</evidence>
<proteinExistence type="predicted"/>
<organism evidence="3 4">
    <name type="scientific">Pseudomonas fragi</name>
    <dbReference type="NCBI Taxonomy" id="296"/>
    <lineage>
        <taxon>Bacteria</taxon>
        <taxon>Pseudomonadati</taxon>
        <taxon>Pseudomonadota</taxon>
        <taxon>Gammaproteobacteria</taxon>
        <taxon>Pseudomonadales</taxon>
        <taxon>Pseudomonadaceae</taxon>
        <taxon>Pseudomonas</taxon>
    </lineage>
</organism>
<gene>
    <name evidence="3" type="ORF">CJU81_13085</name>
</gene>
<feature type="coiled-coil region" evidence="1">
    <location>
        <begin position="87"/>
        <end position="114"/>
    </location>
</feature>
<feature type="signal peptide" evidence="2">
    <location>
        <begin position="1"/>
        <end position="18"/>
    </location>
</feature>
<dbReference type="Proteomes" id="UP000215861">
    <property type="component" value="Unassembled WGS sequence"/>
</dbReference>
<name>A0A267AHX3_PSEFR</name>
<feature type="chain" id="PRO_5012944240" evidence="2">
    <location>
        <begin position="19"/>
        <end position="190"/>
    </location>
</feature>
<keyword evidence="1" id="KW-0175">Coiled coil</keyword>